<comment type="similarity">
    <text evidence="2">Belongs to the SUA5 family.</text>
</comment>
<dbReference type="Pfam" id="PF01300">
    <property type="entry name" value="Sua5_yciO_yrdC"/>
    <property type="match status" value="1"/>
</dbReference>
<dbReference type="GO" id="GO:0005737">
    <property type="term" value="C:cytoplasm"/>
    <property type="evidence" value="ECO:0007669"/>
    <property type="project" value="UniProtKB-SubCell"/>
</dbReference>
<evidence type="ECO:0000256" key="6">
    <source>
        <dbReference type="ARBA" id="ARBA00022694"/>
    </source>
</evidence>
<dbReference type="GO" id="GO:0003725">
    <property type="term" value="F:double-stranded RNA binding"/>
    <property type="evidence" value="ECO:0007669"/>
    <property type="project" value="InterPro"/>
</dbReference>
<keyword evidence="8" id="KW-0547">Nucleotide-binding</keyword>
<dbReference type="GO" id="GO:0008033">
    <property type="term" value="P:tRNA processing"/>
    <property type="evidence" value="ECO:0007669"/>
    <property type="project" value="UniProtKB-KW"/>
</dbReference>
<name>A0A0P6YEZ7_9CHLR</name>
<evidence type="ECO:0000256" key="4">
    <source>
        <dbReference type="ARBA" id="ARBA00022490"/>
    </source>
</evidence>
<dbReference type="EC" id="2.7.7.87" evidence="3"/>
<evidence type="ECO:0000256" key="11">
    <source>
        <dbReference type="ARBA" id="ARBA00048366"/>
    </source>
</evidence>
<evidence type="ECO:0000259" key="12">
    <source>
        <dbReference type="PROSITE" id="PS51163"/>
    </source>
</evidence>
<dbReference type="SUPFAM" id="SSF55821">
    <property type="entry name" value="YrdC/RibB"/>
    <property type="match status" value="1"/>
</dbReference>
<dbReference type="AlphaFoldDB" id="A0A0P6YEZ7"/>
<accession>A0A0P6YEZ7</accession>
<dbReference type="InterPro" id="IPR050156">
    <property type="entry name" value="TC-AMP_synthase_SUA5"/>
</dbReference>
<dbReference type="NCBIfam" id="TIGR00057">
    <property type="entry name" value="L-threonylcarbamoyladenylate synthase"/>
    <property type="match status" value="1"/>
</dbReference>
<comment type="catalytic activity">
    <reaction evidence="11">
        <text>L-threonine + hydrogencarbonate + ATP = L-threonylcarbamoyladenylate + diphosphate + H2O</text>
        <dbReference type="Rhea" id="RHEA:36407"/>
        <dbReference type="ChEBI" id="CHEBI:15377"/>
        <dbReference type="ChEBI" id="CHEBI:17544"/>
        <dbReference type="ChEBI" id="CHEBI:30616"/>
        <dbReference type="ChEBI" id="CHEBI:33019"/>
        <dbReference type="ChEBI" id="CHEBI:57926"/>
        <dbReference type="ChEBI" id="CHEBI:73682"/>
        <dbReference type="EC" id="2.7.7.87"/>
    </reaction>
</comment>
<comment type="subcellular location">
    <subcellularLocation>
        <location evidence="1">Cytoplasm</location>
    </subcellularLocation>
</comment>
<protein>
    <recommendedName>
        <fullName evidence="10">L-threonylcarbamoyladenylate synthase</fullName>
        <ecNumber evidence="3">2.7.7.87</ecNumber>
    </recommendedName>
    <alternativeName>
        <fullName evidence="10">L-threonylcarbamoyladenylate synthase</fullName>
    </alternativeName>
</protein>
<keyword evidence="6" id="KW-0819">tRNA processing</keyword>
<dbReference type="GO" id="GO:0000049">
    <property type="term" value="F:tRNA binding"/>
    <property type="evidence" value="ECO:0007669"/>
    <property type="project" value="TreeGrafter"/>
</dbReference>
<reference evidence="13 14" key="1">
    <citation type="submission" date="2015-07" db="EMBL/GenBank/DDBJ databases">
        <title>Whole genome sequence of Ardenticatena maritima DSM 23922.</title>
        <authorList>
            <person name="Hemp J."/>
            <person name="Ward L.M."/>
            <person name="Pace L.A."/>
            <person name="Fischer W.W."/>
        </authorList>
    </citation>
    <scope>NUCLEOTIDE SEQUENCE [LARGE SCALE GENOMIC DNA]</scope>
    <source>
        <strain evidence="13 14">110S</strain>
    </source>
</reference>
<keyword evidence="9" id="KW-0067">ATP-binding</keyword>
<evidence type="ECO:0000256" key="7">
    <source>
        <dbReference type="ARBA" id="ARBA00022695"/>
    </source>
</evidence>
<evidence type="ECO:0000256" key="10">
    <source>
        <dbReference type="ARBA" id="ARBA00029774"/>
    </source>
</evidence>
<dbReference type="GO" id="GO:0006450">
    <property type="term" value="P:regulation of translational fidelity"/>
    <property type="evidence" value="ECO:0007669"/>
    <property type="project" value="TreeGrafter"/>
</dbReference>
<sequence length="211" mass="22253">METRVLPADDPQALEEAVQLLLAGQVIAHPTDTVYGVAADSGNADAIRRLYEVKERPLDKAIPVLLGDIADMLKVADYVSPAAWKLAEAFWPGGLTLVVPVRPCMPAILTAGQRTIAVRLPDHETPRELARRLGRPIAATSANLSGQPSPATAEEVLAQLQGRVSLVLDGGPAREGIASTIVDVSTPTPRILREGPISAAEIAEVLGIEIA</sequence>
<dbReference type="Proteomes" id="UP000050502">
    <property type="component" value="Unassembled WGS sequence"/>
</dbReference>
<dbReference type="EMBL" id="LGKN01000005">
    <property type="protein sequence ID" value="KPL88070.1"/>
    <property type="molecule type" value="Genomic_DNA"/>
</dbReference>
<evidence type="ECO:0000313" key="13">
    <source>
        <dbReference type="EMBL" id="KPL88070.1"/>
    </source>
</evidence>
<evidence type="ECO:0000256" key="2">
    <source>
        <dbReference type="ARBA" id="ARBA00007663"/>
    </source>
</evidence>
<dbReference type="PANTHER" id="PTHR17490">
    <property type="entry name" value="SUA5"/>
    <property type="match status" value="1"/>
</dbReference>
<organism evidence="13 14">
    <name type="scientific">Ardenticatena maritima</name>
    <dbReference type="NCBI Taxonomy" id="872965"/>
    <lineage>
        <taxon>Bacteria</taxon>
        <taxon>Bacillati</taxon>
        <taxon>Chloroflexota</taxon>
        <taxon>Ardenticatenia</taxon>
        <taxon>Ardenticatenales</taxon>
        <taxon>Ardenticatenaceae</taxon>
        <taxon>Ardenticatena</taxon>
    </lineage>
</organism>
<keyword evidence="7" id="KW-0548">Nucleotidyltransferase</keyword>
<proteinExistence type="inferred from homology"/>
<evidence type="ECO:0000256" key="5">
    <source>
        <dbReference type="ARBA" id="ARBA00022679"/>
    </source>
</evidence>
<dbReference type="PROSITE" id="PS51163">
    <property type="entry name" value="YRDC"/>
    <property type="match status" value="1"/>
</dbReference>
<dbReference type="InterPro" id="IPR006070">
    <property type="entry name" value="Sua5-like_dom"/>
</dbReference>
<keyword evidence="5" id="KW-0808">Transferase</keyword>
<evidence type="ECO:0000256" key="9">
    <source>
        <dbReference type="ARBA" id="ARBA00022840"/>
    </source>
</evidence>
<dbReference type="Gene3D" id="3.90.870.10">
    <property type="entry name" value="DHBP synthase"/>
    <property type="match status" value="1"/>
</dbReference>
<evidence type="ECO:0000256" key="3">
    <source>
        <dbReference type="ARBA" id="ARBA00012584"/>
    </source>
</evidence>
<evidence type="ECO:0000313" key="14">
    <source>
        <dbReference type="Proteomes" id="UP000050502"/>
    </source>
</evidence>
<feature type="domain" description="YrdC-like" evidence="12">
    <location>
        <begin position="11"/>
        <end position="197"/>
    </location>
</feature>
<dbReference type="GO" id="GO:0061710">
    <property type="term" value="F:L-threonylcarbamoyladenylate synthase"/>
    <property type="evidence" value="ECO:0007669"/>
    <property type="project" value="UniProtKB-EC"/>
</dbReference>
<gene>
    <name evidence="13" type="ORF">SE16_10585</name>
</gene>
<keyword evidence="4" id="KW-0963">Cytoplasm</keyword>
<evidence type="ECO:0000256" key="8">
    <source>
        <dbReference type="ARBA" id="ARBA00022741"/>
    </source>
</evidence>
<dbReference type="GO" id="GO:0005524">
    <property type="term" value="F:ATP binding"/>
    <property type="evidence" value="ECO:0007669"/>
    <property type="project" value="UniProtKB-KW"/>
</dbReference>
<evidence type="ECO:0000256" key="1">
    <source>
        <dbReference type="ARBA" id="ARBA00004496"/>
    </source>
</evidence>
<comment type="caution">
    <text evidence="13">The sequence shown here is derived from an EMBL/GenBank/DDBJ whole genome shotgun (WGS) entry which is preliminary data.</text>
</comment>
<dbReference type="InterPro" id="IPR017945">
    <property type="entry name" value="DHBP_synth_RibB-like_a/b_dom"/>
</dbReference>
<dbReference type="PANTHER" id="PTHR17490:SF16">
    <property type="entry name" value="THREONYLCARBAMOYL-AMP SYNTHASE"/>
    <property type="match status" value="1"/>
</dbReference>
<dbReference type="PATRIC" id="fig|872965.6.peg.2171"/>